<proteinExistence type="predicted"/>
<dbReference type="InterPro" id="IPR010623">
    <property type="entry name" value="IcmF_C"/>
</dbReference>
<feature type="transmembrane region" description="Helical" evidence="1">
    <location>
        <begin position="43"/>
        <end position="65"/>
    </location>
</feature>
<dbReference type="PANTHER" id="PTHR36153:SF1">
    <property type="entry name" value="TYPE VI SECRETION SYSTEM COMPONENT TSSM1"/>
    <property type="match status" value="1"/>
</dbReference>
<feature type="transmembrane region" description="Helical" evidence="1">
    <location>
        <begin position="16"/>
        <end position="37"/>
    </location>
</feature>
<feature type="domain" description="Type VI secretion system IcmF C-terminal" evidence="2">
    <location>
        <begin position="1003"/>
        <end position="1106"/>
    </location>
</feature>
<comment type="caution">
    <text evidence="6">The sequence shown here is derived from an EMBL/GenBank/DDBJ whole genome shotgun (WGS) entry which is preliminary data.</text>
</comment>
<evidence type="ECO:0000259" key="3">
    <source>
        <dbReference type="Pfam" id="PF06761"/>
    </source>
</evidence>
<dbReference type="PANTHER" id="PTHR36153">
    <property type="entry name" value="INNER MEMBRANE PROTEIN-RELATED"/>
    <property type="match status" value="1"/>
</dbReference>
<dbReference type="Pfam" id="PF06761">
    <property type="entry name" value="IcmF-related"/>
    <property type="match status" value="1"/>
</dbReference>
<dbReference type="InterPro" id="IPR048677">
    <property type="entry name" value="TssM1_hel"/>
</dbReference>
<dbReference type="AlphaFoldDB" id="A0A432CWG1"/>
<evidence type="ECO:0000313" key="6">
    <source>
        <dbReference type="EMBL" id="RTZ14492.1"/>
    </source>
</evidence>
<protein>
    <submittedName>
        <fullName evidence="6">Type VI secretion system membrane subunit TssM</fullName>
    </submittedName>
</protein>
<keyword evidence="1" id="KW-0812">Transmembrane</keyword>
<dbReference type="InterPro" id="IPR025743">
    <property type="entry name" value="TssM1_N"/>
</dbReference>
<dbReference type="OrthoDB" id="9758229at2"/>
<organism evidence="6 7">
    <name type="scientific">Vibrio aquaticus</name>
    <dbReference type="NCBI Taxonomy" id="2496559"/>
    <lineage>
        <taxon>Bacteria</taxon>
        <taxon>Pseudomonadati</taxon>
        <taxon>Pseudomonadota</taxon>
        <taxon>Gammaproteobacteria</taxon>
        <taxon>Vibrionales</taxon>
        <taxon>Vibrionaceae</taxon>
        <taxon>Vibrio</taxon>
    </lineage>
</organism>
<keyword evidence="7" id="KW-1185">Reference proteome</keyword>
<evidence type="ECO:0000259" key="4">
    <source>
        <dbReference type="Pfam" id="PF14331"/>
    </source>
</evidence>
<dbReference type="NCBIfam" id="TIGR03348">
    <property type="entry name" value="VI_IcmF"/>
    <property type="match status" value="1"/>
</dbReference>
<dbReference type="Pfam" id="PF14331">
    <property type="entry name" value="IcmF-related_N"/>
    <property type="match status" value="1"/>
</dbReference>
<dbReference type="EMBL" id="RXZH01000008">
    <property type="protein sequence ID" value="RTZ14492.1"/>
    <property type="molecule type" value="Genomic_DNA"/>
</dbReference>
<reference evidence="6 7" key="1">
    <citation type="submission" date="2018-12" db="EMBL/GenBank/DDBJ databases">
        <title>Vibrio sp. isolated from China Sea.</title>
        <authorList>
            <person name="Li Y."/>
        </authorList>
    </citation>
    <scope>NUCLEOTIDE SEQUENCE [LARGE SCALE GENOMIC DNA]</scope>
    <source>
        <strain evidence="6 7">BEI207</strain>
    </source>
</reference>
<dbReference type="Pfam" id="PF06744">
    <property type="entry name" value="IcmF_C"/>
    <property type="match status" value="1"/>
</dbReference>
<dbReference type="Proteomes" id="UP000268973">
    <property type="component" value="Unassembled WGS sequence"/>
</dbReference>
<keyword evidence="1" id="KW-0472">Membrane</keyword>
<name>A0A432CWG1_9VIBR</name>
<dbReference type="InterPro" id="IPR053156">
    <property type="entry name" value="T6SS_TssM-like"/>
</dbReference>
<gene>
    <name evidence="6" type="primary">tssM</name>
    <name evidence="6" type="ORF">EJ063_16385</name>
</gene>
<evidence type="ECO:0000256" key="1">
    <source>
        <dbReference type="SAM" id="Phobius"/>
    </source>
</evidence>
<evidence type="ECO:0000259" key="5">
    <source>
        <dbReference type="Pfam" id="PF21070"/>
    </source>
</evidence>
<dbReference type="Pfam" id="PF21070">
    <property type="entry name" value="IcmF_helical"/>
    <property type="match status" value="1"/>
</dbReference>
<evidence type="ECO:0000313" key="7">
    <source>
        <dbReference type="Proteomes" id="UP000268973"/>
    </source>
</evidence>
<feature type="domain" description="Type VI secretion system component TssM1 helical" evidence="5">
    <location>
        <begin position="895"/>
        <end position="993"/>
    </location>
</feature>
<keyword evidence="1" id="KW-1133">Transmembrane helix</keyword>
<sequence length="1126" mass="127866">MSESKSSKPKSNKRSLIWATAITFITLTIGGILTWLLGYPDHWVAGIVSTLLTGILLGLLTYWLMQRKTKSATTNQQNLLIQKRSKLLALHFKRMLNVQKRKKRLNSRYDQPIYLMLSDDPNKDKSIITQMGYEAYKLDDFGNDIEFPILFWLSEHSILISLSMGEDQQPAYLKTLCKCLNKWRPRQAANGILLTTEVSMLLENQELLTQKADQTKSTIKTFNDALGLDLPIYNVITQMGQINDFCQFFSAFDESKRNEVFGATAPVMKNGGVDADWFNEEYDHLIGQLIATTGSALSSQLNQEFRNSICAAPYQFGLLKQSLWHFLQRLFRGDQLNNGLNFRGFYFTHSGSNDTQYDLLANVVNDSLGNERFQQQQQMPVNQSLFAQHLMSHVVLNEHELVGVNRRKENMLLFWQGAYTIFCAVTLVAILTILKLDFDYQNAREARADSMLEHYKESVSAAPYDIENMGENIPNLYSLNRIYSLYLRPDPWYTLPFMPSSSIKQEVEDAYFNELEKVLIPSMEKTLEKDLFVYVNLEDQSQTLSLLNNYRLLFNQNRTNIEELKLYFISSLRDQGEADSVSLAQLKVLLDDVFAQDLVPTKPNFDLESLAKKVINQTGIETLLYEHIINSSTYSKRIDIRPELGENFAQLLSFSPNYAGYLVPYLFTPSGFNELDLSVESPLLHEALKAYEGVAGNSPSALEMYRVSRDLKQMYQADYINYWRDFINGVEVNTNDSPDQLKSTLSVLTTASNNPLAQLYTTISKYTSLEIEVPKVESDENAPPPQQDVEKKETARQIYIAFMPYHQQVRAANQDAKPIDTLLGQFTALETWLDKFYSAAQPQQVAYNTLTAELKVGNPVSDLAASMSGQPAISTQIIQGVTQQTNEMVMQLAHEYLNSAWQTEVFQTYENTIAAYYPFKGGSSLDASTSDVKSFFQSNGILDTFYKTKLKGFITDERSPFLPGLLPNTGLALDPNVWQMISKAEDIRNALFLNDPQSLSLEFQLKAQEMSANLTQFSIDADKALFSYRHGPRLWSKQSWSATDLSKDTISFKLVAQGEQIANETFSGNWAWFRLLTPHVVSATSQTTQVKFSFKDSNVELDIKTQGQNNPFVPNFFSAFSLPGSI</sequence>
<dbReference type="InterPro" id="IPR017731">
    <property type="entry name" value="TssM1-like"/>
</dbReference>
<feature type="domain" description="IcmF-related" evidence="3">
    <location>
        <begin position="500"/>
        <end position="767"/>
    </location>
</feature>
<feature type="domain" description="Type VI secretion system component TssM1 N-terminal" evidence="4">
    <location>
        <begin position="169"/>
        <end position="419"/>
    </location>
</feature>
<evidence type="ECO:0000259" key="2">
    <source>
        <dbReference type="Pfam" id="PF06744"/>
    </source>
</evidence>
<dbReference type="RefSeq" id="WP_126575407.1">
    <property type="nucleotide sequence ID" value="NZ_RXZH01000008.1"/>
</dbReference>
<accession>A0A432CWG1</accession>
<feature type="transmembrane region" description="Helical" evidence="1">
    <location>
        <begin position="412"/>
        <end position="434"/>
    </location>
</feature>
<dbReference type="InterPro" id="IPR009612">
    <property type="entry name" value="IcmF-rel"/>
</dbReference>